<organism evidence="9 10">
    <name type="scientific">Patellaria atrata CBS 101060</name>
    <dbReference type="NCBI Taxonomy" id="1346257"/>
    <lineage>
        <taxon>Eukaryota</taxon>
        <taxon>Fungi</taxon>
        <taxon>Dikarya</taxon>
        <taxon>Ascomycota</taxon>
        <taxon>Pezizomycotina</taxon>
        <taxon>Dothideomycetes</taxon>
        <taxon>Dothideomycetes incertae sedis</taxon>
        <taxon>Patellariales</taxon>
        <taxon>Patellariaceae</taxon>
        <taxon>Patellaria</taxon>
    </lineage>
</organism>
<name>A0A9P4SBI2_9PEZI</name>
<dbReference type="AlphaFoldDB" id="A0A9P4SBI2"/>
<comment type="similarity">
    <text evidence="3 6">Belongs to the UTP11 family.</text>
</comment>
<sequence length="278" mass="32099">MSSLRNAVARPTHRERAQPLERSKWGILEKHKDYSLRAKNFAEKRRKLRTLRQKAAERNPDEFAFSMMSSKQGRDGTRIGDRGNKALSVDVVKLMKTQDVRYIRTMANVTRKERERLEGEGGEEERPGITLFKPGKGSGSGKYTVFVNDAIEQHAFDATSQLDKRGMESSSSPHLVGESLELLNGEIGSMNNVYQIDRRVSERQAARERVAEIQKYREEKKRQKQQETKQRRIEELRKREQELKIAEEEIEGQRARMSGAIGGVNKNGVKFKVRERKR</sequence>
<dbReference type="InterPro" id="IPR007144">
    <property type="entry name" value="SSU_processome_Utp11"/>
</dbReference>
<evidence type="ECO:0000256" key="3">
    <source>
        <dbReference type="ARBA" id="ARBA00008105"/>
    </source>
</evidence>
<evidence type="ECO:0000256" key="6">
    <source>
        <dbReference type="PIRNR" id="PIRNR015952"/>
    </source>
</evidence>
<dbReference type="PANTHER" id="PTHR12838">
    <property type="entry name" value="U3 SMALL NUCLEOLAR RNA-ASSOCIATED PROTEIN 11"/>
    <property type="match status" value="1"/>
</dbReference>
<feature type="compositionally biased region" description="Basic and acidic residues" evidence="8">
    <location>
        <begin position="113"/>
        <end position="127"/>
    </location>
</feature>
<evidence type="ECO:0000313" key="9">
    <source>
        <dbReference type="EMBL" id="KAF2839374.1"/>
    </source>
</evidence>
<evidence type="ECO:0000256" key="2">
    <source>
        <dbReference type="ARBA" id="ARBA00004604"/>
    </source>
</evidence>
<comment type="subunit">
    <text evidence="6">Component of the ribosomal small subunit (SSU) processome.</text>
</comment>
<dbReference type="GO" id="GO:0006364">
    <property type="term" value="P:rRNA processing"/>
    <property type="evidence" value="ECO:0007669"/>
    <property type="project" value="UniProtKB-UniRule"/>
</dbReference>
<evidence type="ECO:0000313" key="10">
    <source>
        <dbReference type="Proteomes" id="UP000799429"/>
    </source>
</evidence>
<dbReference type="PANTHER" id="PTHR12838:SF0">
    <property type="entry name" value="U3 SMALL NUCLEOLAR RNA-ASSOCIATED PROTEIN 11-RELATED"/>
    <property type="match status" value="1"/>
</dbReference>
<keyword evidence="7" id="KW-0175">Coiled coil</keyword>
<gene>
    <name evidence="9" type="ORF">M501DRAFT_954758</name>
</gene>
<proteinExistence type="inferred from homology"/>
<feature type="region of interest" description="Disordered" evidence="8">
    <location>
        <begin position="52"/>
        <end position="81"/>
    </location>
</feature>
<feature type="region of interest" description="Disordered" evidence="8">
    <location>
        <begin position="1"/>
        <end position="20"/>
    </location>
</feature>
<dbReference type="Pfam" id="PF03998">
    <property type="entry name" value="Utp11"/>
    <property type="match status" value="1"/>
</dbReference>
<keyword evidence="5 6" id="KW-0539">Nucleus</keyword>
<feature type="region of interest" description="Disordered" evidence="8">
    <location>
        <begin position="113"/>
        <end position="135"/>
    </location>
</feature>
<evidence type="ECO:0000256" key="1">
    <source>
        <dbReference type="ARBA" id="ARBA00004099"/>
    </source>
</evidence>
<comment type="subcellular location">
    <subcellularLocation>
        <location evidence="2 6">Nucleus</location>
        <location evidence="2 6">Nucleolus</location>
    </subcellularLocation>
</comment>
<reference evidence="9" key="1">
    <citation type="journal article" date="2020" name="Stud. Mycol.">
        <title>101 Dothideomycetes genomes: a test case for predicting lifestyles and emergence of pathogens.</title>
        <authorList>
            <person name="Haridas S."/>
            <person name="Albert R."/>
            <person name="Binder M."/>
            <person name="Bloem J."/>
            <person name="Labutti K."/>
            <person name="Salamov A."/>
            <person name="Andreopoulos B."/>
            <person name="Baker S."/>
            <person name="Barry K."/>
            <person name="Bills G."/>
            <person name="Bluhm B."/>
            <person name="Cannon C."/>
            <person name="Castanera R."/>
            <person name="Culley D."/>
            <person name="Daum C."/>
            <person name="Ezra D."/>
            <person name="Gonzalez J."/>
            <person name="Henrissat B."/>
            <person name="Kuo A."/>
            <person name="Liang C."/>
            <person name="Lipzen A."/>
            <person name="Lutzoni F."/>
            <person name="Magnuson J."/>
            <person name="Mondo S."/>
            <person name="Nolan M."/>
            <person name="Ohm R."/>
            <person name="Pangilinan J."/>
            <person name="Park H.-J."/>
            <person name="Ramirez L."/>
            <person name="Alfaro M."/>
            <person name="Sun H."/>
            <person name="Tritt A."/>
            <person name="Yoshinaga Y."/>
            <person name="Zwiers L.-H."/>
            <person name="Turgeon B."/>
            <person name="Goodwin S."/>
            <person name="Spatafora J."/>
            <person name="Crous P."/>
            <person name="Grigoriev I."/>
        </authorList>
    </citation>
    <scope>NUCLEOTIDE SEQUENCE</scope>
    <source>
        <strain evidence="9">CBS 101060</strain>
    </source>
</reference>
<dbReference type="OrthoDB" id="29058at2759"/>
<feature type="compositionally biased region" description="Basic and acidic residues" evidence="8">
    <location>
        <begin position="72"/>
        <end position="81"/>
    </location>
</feature>
<dbReference type="PIRSF" id="PIRSF015952">
    <property type="entry name" value="U3snoRNP11"/>
    <property type="match status" value="1"/>
</dbReference>
<feature type="coiled-coil region" evidence="7">
    <location>
        <begin position="203"/>
        <end position="256"/>
    </location>
</feature>
<evidence type="ECO:0000256" key="4">
    <source>
        <dbReference type="ARBA" id="ARBA00022552"/>
    </source>
</evidence>
<evidence type="ECO:0000256" key="5">
    <source>
        <dbReference type="ARBA" id="ARBA00023242"/>
    </source>
</evidence>
<dbReference type="Proteomes" id="UP000799429">
    <property type="component" value="Unassembled WGS sequence"/>
</dbReference>
<accession>A0A9P4SBI2</accession>
<protein>
    <recommendedName>
        <fullName evidence="6">U3 small nucleolar RNA-associated protein 11</fullName>
        <shortName evidence="6">U3 snoRNA-associated protein 11</shortName>
    </recommendedName>
</protein>
<evidence type="ECO:0000256" key="7">
    <source>
        <dbReference type="SAM" id="Coils"/>
    </source>
</evidence>
<comment type="function">
    <text evidence="1 6">Involved in nucleolar processing of pre-18S ribosomal RNA.</text>
</comment>
<evidence type="ECO:0000256" key="8">
    <source>
        <dbReference type="SAM" id="MobiDB-lite"/>
    </source>
</evidence>
<keyword evidence="4 6" id="KW-0698">rRNA processing</keyword>
<dbReference type="GO" id="GO:0032040">
    <property type="term" value="C:small-subunit processome"/>
    <property type="evidence" value="ECO:0007669"/>
    <property type="project" value="UniProtKB-UniRule"/>
</dbReference>
<dbReference type="EMBL" id="MU006095">
    <property type="protein sequence ID" value="KAF2839374.1"/>
    <property type="molecule type" value="Genomic_DNA"/>
</dbReference>
<keyword evidence="10" id="KW-1185">Reference proteome</keyword>
<comment type="caution">
    <text evidence="9">The sequence shown here is derived from an EMBL/GenBank/DDBJ whole genome shotgun (WGS) entry which is preliminary data.</text>
</comment>